<name>A0ABS4UL53_9ACTN</name>
<organism evidence="1 2">
    <name type="scientific">Kribbella aluminosa</name>
    <dbReference type="NCBI Taxonomy" id="416017"/>
    <lineage>
        <taxon>Bacteria</taxon>
        <taxon>Bacillati</taxon>
        <taxon>Actinomycetota</taxon>
        <taxon>Actinomycetes</taxon>
        <taxon>Propionibacteriales</taxon>
        <taxon>Kribbellaceae</taxon>
        <taxon>Kribbella</taxon>
    </lineage>
</organism>
<keyword evidence="2" id="KW-1185">Reference proteome</keyword>
<accession>A0ABS4UL53</accession>
<comment type="caution">
    <text evidence="1">The sequence shown here is derived from an EMBL/GenBank/DDBJ whole genome shotgun (WGS) entry which is preliminary data.</text>
</comment>
<gene>
    <name evidence="1" type="ORF">JOF29_003469</name>
</gene>
<evidence type="ECO:0000313" key="2">
    <source>
        <dbReference type="Proteomes" id="UP000755585"/>
    </source>
</evidence>
<evidence type="ECO:0000313" key="1">
    <source>
        <dbReference type="EMBL" id="MBP2352386.1"/>
    </source>
</evidence>
<proteinExistence type="predicted"/>
<dbReference type="Proteomes" id="UP000755585">
    <property type="component" value="Unassembled WGS sequence"/>
</dbReference>
<protein>
    <submittedName>
        <fullName evidence="1">Uncharacterized protein</fullName>
    </submittedName>
</protein>
<sequence>MQPTASDAPVIAASPCGAAAATTSAQRLPALMCAVCVSASTVTPVIRVVVTTIPPCIGFGMPWPVARTRICVPVPAAARTTATASSSDVRPTTTSGVCVTARLKPDSSSAYPSSAGVSTGPATSLRSRVINSSVMWFPLLRGSVPHTRVTF</sequence>
<dbReference type="EMBL" id="JAGINT010000001">
    <property type="protein sequence ID" value="MBP2352386.1"/>
    <property type="molecule type" value="Genomic_DNA"/>
</dbReference>
<reference evidence="1 2" key="1">
    <citation type="submission" date="2021-03" db="EMBL/GenBank/DDBJ databases">
        <title>Sequencing the genomes of 1000 actinobacteria strains.</title>
        <authorList>
            <person name="Klenk H.-P."/>
        </authorList>
    </citation>
    <scope>NUCLEOTIDE SEQUENCE [LARGE SCALE GENOMIC DNA]</scope>
    <source>
        <strain evidence="1 2">DSM 18824</strain>
    </source>
</reference>